<dbReference type="AlphaFoldDB" id="A0A165CI17"/>
<dbReference type="InterPro" id="IPR005945">
    <property type="entry name" value="Pro_imino_pep"/>
</dbReference>
<dbReference type="GeneID" id="63828362"/>
<protein>
    <submittedName>
        <fullName evidence="4">Proline iminopeptidase</fullName>
    </submittedName>
</protein>
<feature type="domain" description="AB hydrolase-1" evidence="3">
    <location>
        <begin position="57"/>
        <end position="301"/>
    </location>
</feature>
<dbReference type="GO" id="GO:0006508">
    <property type="term" value="P:proteolysis"/>
    <property type="evidence" value="ECO:0007669"/>
    <property type="project" value="InterPro"/>
</dbReference>
<dbReference type="InterPro" id="IPR000073">
    <property type="entry name" value="AB_hydrolase_1"/>
</dbReference>
<dbReference type="OrthoDB" id="190201at2759"/>
<organism evidence="4 5">
    <name type="scientific">Laetiporus sulphureus 93-53</name>
    <dbReference type="NCBI Taxonomy" id="1314785"/>
    <lineage>
        <taxon>Eukaryota</taxon>
        <taxon>Fungi</taxon>
        <taxon>Dikarya</taxon>
        <taxon>Basidiomycota</taxon>
        <taxon>Agaricomycotina</taxon>
        <taxon>Agaricomycetes</taxon>
        <taxon>Polyporales</taxon>
        <taxon>Laetiporus</taxon>
    </lineage>
</organism>
<dbReference type="PANTHER" id="PTHR43798">
    <property type="entry name" value="MONOACYLGLYCEROL LIPASE"/>
    <property type="match status" value="1"/>
</dbReference>
<accession>A0A165CI17</accession>
<evidence type="ECO:0000256" key="2">
    <source>
        <dbReference type="ARBA" id="ARBA00022801"/>
    </source>
</evidence>
<dbReference type="InParanoid" id="A0A165CI17"/>
<evidence type="ECO:0000256" key="1">
    <source>
        <dbReference type="ARBA" id="ARBA00010088"/>
    </source>
</evidence>
<dbReference type="PANTHER" id="PTHR43798:SF31">
    <property type="entry name" value="AB HYDROLASE SUPERFAMILY PROTEIN YCLE"/>
    <property type="match status" value="1"/>
</dbReference>
<evidence type="ECO:0000259" key="3">
    <source>
        <dbReference type="Pfam" id="PF00561"/>
    </source>
</evidence>
<dbReference type="GO" id="GO:0016020">
    <property type="term" value="C:membrane"/>
    <property type="evidence" value="ECO:0007669"/>
    <property type="project" value="TreeGrafter"/>
</dbReference>
<comment type="similarity">
    <text evidence="1">Belongs to the peptidase S33 family.</text>
</comment>
<dbReference type="Pfam" id="PF00561">
    <property type="entry name" value="Abhydrolase_1"/>
    <property type="match status" value="1"/>
</dbReference>
<evidence type="ECO:0000313" key="5">
    <source>
        <dbReference type="Proteomes" id="UP000076871"/>
    </source>
</evidence>
<dbReference type="PRINTS" id="PR00793">
    <property type="entry name" value="PROAMNOPTASE"/>
</dbReference>
<evidence type="ECO:0000313" key="4">
    <source>
        <dbReference type="EMBL" id="KZT02854.1"/>
    </source>
</evidence>
<dbReference type="InterPro" id="IPR002410">
    <property type="entry name" value="Peptidase_S33"/>
</dbReference>
<keyword evidence="2" id="KW-0378">Hydrolase</keyword>
<dbReference type="SUPFAM" id="SSF53474">
    <property type="entry name" value="alpha/beta-Hydrolases"/>
    <property type="match status" value="1"/>
</dbReference>
<dbReference type="STRING" id="1314785.A0A165CI17"/>
<dbReference type="GO" id="GO:0008233">
    <property type="term" value="F:peptidase activity"/>
    <property type="evidence" value="ECO:0007669"/>
    <property type="project" value="InterPro"/>
</dbReference>
<name>A0A165CI17_9APHY</name>
<dbReference type="RefSeq" id="XP_040760594.1">
    <property type="nucleotide sequence ID" value="XM_040911334.1"/>
</dbReference>
<reference evidence="4 5" key="1">
    <citation type="journal article" date="2016" name="Mol. Biol. Evol.">
        <title>Comparative Genomics of Early-Diverging Mushroom-Forming Fungi Provides Insights into the Origins of Lignocellulose Decay Capabilities.</title>
        <authorList>
            <person name="Nagy L.G."/>
            <person name="Riley R."/>
            <person name="Tritt A."/>
            <person name="Adam C."/>
            <person name="Daum C."/>
            <person name="Floudas D."/>
            <person name="Sun H."/>
            <person name="Yadav J.S."/>
            <person name="Pangilinan J."/>
            <person name="Larsson K.H."/>
            <person name="Matsuura K."/>
            <person name="Barry K."/>
            <person name="Labutti K."/>
            <person name="Kuo R."/>
            <person name="Ohm R.A."/>
            <person name="Bhattacharya S.S."/>
            <person name="Shirouzu T."/>
            <person name="Yoshinaga Y."/>
            <person name="Martin F.M."/>
            <person name="Grigoriev I.V."/>
            <person name="Hibbett D.S."/>
        </authorList>
    </citation>
    <scope>NUCLEOTIDE SEQUENCE [LARGE SCALE GENOMIC DNA]</scope>
    <source>
        <strain evidence="4 5">93-53</strain>
    </source>
</reference>
<dbReference type="Proteomes" id="UP000076871">
    <property type="component" value="Unassembled WGS sequence"/>
</dbReference>
<dbReference type="InterPro" id="IPR029058">
    <property type="entry name" value="AB_hydrolase_fold"/>
</dbReference>
<dbReference type="Gene3D" id="3.40.50.1820">
    <property type="entry name" value="alpha/beta hydrolase"/>
    <property type="match status" value="1"/>
</dbReference>
<dbReference type="EMBL" id="KV427649">
    <property type="protein sequence ID" value="KZT02854.1"/>
    <property type="molecule type" value="Genomic_DNA"/>
</dbReference>
<dbReference type="PIRSF" id="PIRSF005539">
    <property type="entry name" value="Pept_S33_TRI_F1"/>
    <property type="match status" value="1"/>
</dbReference>
<dbReference type="InterPro" id="IPR050266">
    <property type="entry name" value="AB_hydrolase_sf"/>
</dbReference>
<gene>
    <name evidence="4" type="ORF">LAESUDRAFT_744838</name>
</gene>
<sequence>MKLLSVTLTPEVGTDDTIEAVASVKCDVKRPWNVVGGETFQTWYKVFGDLPVGSRTPLICLHGGPGLAHDYLLPLSDLTAIASIPVIFYDQIGGGRSTHLPNKPKSFWTVDLFIDELLNVITYFGIQDSFGILGHSWGGMLGAEFDVRRRSEGLRHLILTNSLASHALWVQSIIELLEPFPQEVKDAMAAGWDDLKRLAPAMRQFHAKHGCTVKPMPKEFTDPIDGALGEGGDPTVEIAMWTGELKEWSIIDRTHLIRTPTLLINGRADIAQDFVVRPFFQGIPRVKWRTFELSSHTPMLEERETFVQEVLEFLGA</sequence>
<proteinExistence type="inferred from homology"/>
<keyword evidence="5" id="KW-1185">Reference proteome</keyword>